<sequence length="352" mass="40468">MKFWSNKAKSISPYTYGEQPKDKKYIKLNTNENPYPPSPKAIKIIKNLDENIYKLYSDPTCNELKEAISKVYNVEKKQIFIGNGSDEVIAFSYQSFFNKGDKIVYPDITYSFYPVYSKLYEIEEIINPLNDDFTMNLKGFNKKSKGIIITNPNAPTGIALTLDQIESIIKDNLDKLIIVDEAYVDFGAESAVKLINKYENLLVIQTFSKSRSFASLRIGFAIGNKELIQALHIIKDSYNPYTVDTIGIKAGAAAMLDVEYFNKTRNTIIATRDRIKKELDKLGFKSTNSKSNFLFIKHNSFKGEYIFKKLKENGILVRYFNKPKINNYLRVSIGTDEEMDEMIRILKEKILK</sequence>
<dbReference type="AlphaFoldDB" id="A0AA46I5Y2"/>
<comment type="similarity">
    <text evidence="6">Belongs to the class-II pyridoxal-phosphate-dependent aminotransferase family. Histidinol-phosphate aminotransferase subfamily.</text>
</comment>
<dbReference type="Gene3D" id="3.90.1150.10">
    <property type="entry name" value="Aspartate Aminotransferase, domain 1"/>
    <property type="match status" value="1"/>
</dbReference>
<evidence type="ECO:0000256" key="6">
    <source>
        <dbReference type="HAMAP-Rule" id="MF_01023"/>
    </source>
</evidence>
<keyword evidence="6" id="KW-0028">Amino-acid biosynthesis</keyword>
<evidence type="ECO:0000256" key="3">
    <source>
        <dbReference type="ARBA" id="ARBA00022576"/>
    </source>
</evidence>
<dbReference type="InterPro" id="IPR015421">
    <property type="entry name" value="PyrdxlP-dep_Trfase_major"/>
</dbReference>
<gene>
    <name evidence="6" type="primary">hisC</name>
    <name evidence="8" type="ORF">EV215_0835</name>
</gene>
<evidence type="ECO:0000259" key="7">
    <source>
        <dbReference type="Pfam" id="PF00155"/>
    </source>
</evidence>
<feature type="modified residue" description="N6-(pyridoxal phosphate)lysine" evidence="6">
    <location>
        <position position="209"/>
    </location>
</feature>
<dbReference type="InterPro" id="IPR004839">
    <property type="entry name" value="Aminotransferase_I/II_large"/>
</dbReference>
<dbReference type="InterPro" id="IPR005861">
    <property type="entry name" value="HisP_aminotrans"/>
</dbReference>
<reference evidence="8 9" key="1">
    <citation type="submission" date="2019-03" db="EMBL/GenBank/DDBJ databases">
        <title>Genomic Encyclopedia of Type Strains, Phase IV (KMG-IV): sequencing the most valuable type-strain genomes for metagenomic binning, comparative biology and taxonomic classification.</title>
        <authorList>
            <person name="Goeker M."/>
        </authorList>
    </citation>
    <scope>NUCLEOTIDE SEQUENCE [LARGE SCALE GENOMIC DNA]</scope>
    <source>
        <strain evidence="8 9">DSM 100055</strain>
    </source>
</reference>
<dbReference type="PANTHER" id="PTHR43643:SF3">
    <property type="entry name" value="HISTIDINOL-PHOSPHATE AMINOTRANSFERASE"/>
    <property type="match status" value="1"/>
</dbReference>
<dbReference type="PROSITE" id="PS00599">
    <property type="entry name" value="AA_TRANSFER_CLASS_2"/>
    <property type="match status" value="1"/>
</dbReference>
<evidence type="ECO:0000256" key="4">
    <source>
        <dbReference type="ARBA" id="ARBA00022679"/>
    </source>
</evidence>
<dbReference type="Proteomes" id="UP000294678">
    <property type="component" value="Unassembled WGS sequence"/>
</dbReference>
<dbReference type="EC" id="2.6.1.9" evidence="6"/>
<evidence type="ECO:0000256" key="2">
    <source>
        <dbReference type="ARBA" id="ARBA00011738"/>
    </source>
</evidence>
<accession>A0AA46I5Y2</accession>
<dbReference type="EMBL" id="SOBG01000003">
    <property type="protein sequence ID" value="TDT71460.1"/>
    <property type="molecule type" value="Genomic_DNA"/>
</dbReference>
<dbReference type="InterPro" id="IPR050106">
    <property type="entry name" value="HistidinolP_aminotransfase"/>
</dbReference>
<keyword evidence="4 6" id="KW-0808">Transferase</keyword>
<evidence type="ECO:0000313" key="8">
    <source>
        <dbReference type="EMBL" id="TDT71460.1"/>
    </source>
</evidence>
<comment type="subunit">
    <text evidence="2 6">Homodimer.</text>
</comment>
<comment type="cofactor">
    <cofactor evidence="1 6">
        <name>pyridoxal 5'-phosphate</name>
        <dbReference type="ChEBI" id="CHEBI:597326"/>
    </cofactor>
</comment>
<dbReference type="GO" id="GO:0000105">
    <property type="term" value="P:L-histidine biosynthetic process"/>
    <property type="evidence" value="ECO:0007669"/>
    <property type="project" value="UniProtKB-UniRule"/>
</dbReference>
<dbReference type="RefSeq" id="WP_134112728.1">
    <property type="nucleotide sequence ID" value="NZ_SOBG01000003.1"/>
</dbReference>
<comment type="pathway">
    <text evidence="6">Amino-acid biosynthesis; L-histidine biosynthesis; L-histidine from 5-phospho-alpha-D-ribose 1-diphosphate: step 7/9.</text>
</comment>
<evidence type="ECO:0000256" key="5">
    <source>
        <dbReference type="ARBA" id="ARBA00022898"/>
    </source>
</evidence>
<evidence type="ECO:0000313" key="9">
    <source>
        <dbReference type="Proteomes" id="UP000294678"/>
    </source>
</evidence>
<keyword evidence="6" id="KW-0368">Histidine biosynthesis</keyword>
<comment type="catalytic activity">
    <reaction evidence="6">
        <text>L-histidinol phosphate + 2-oxoglutarate = 3-(imidazol-4-yl)-2-oxopropyl phosphate + L-glutamate</text>
        <dbReference type="Rhea" id="RHEA:23744"/>
        <dbReference type="ChEBI" id="CHEBI:16810"/>
        <dbReference type="ChEBI" id="CHEBI:29985"/>
        <dbReference type="ChEBI" id="CHEBI:57766"/>
        <dbReference type="ChEBI" id="CHEBI:57980"/>
        <dbReference type="EC" id="2.6.1.9"/>
    </reaction>
</comment>
<dbReference type="Gene3D" id="3.40.640.10">
    <property type="entry name" value="Type I PLP-dependent aspartate aminotransferase-like (Major domain)"/>
    <property type="match status" value="1"/>
</dbReference>
<dbReference type="GO" id="GO:0030170">
    <property type="term" value="F:pyridoxal phosphate binding"/>
    <property type="evidence" value="ECO:0007669"/>
    <property type="project" value="InterPro"/>
</dbReference>
<dbReference type="Pfam" id="PF00155">
    <property type="entry name" value="Aminotran_1_2"/>
    <property type="match status" value="1"/>
</dbReference>
<dbReference type="HAMAP" id="MF_01023">
    <property type="entry name" value="HisC_aminotrans_2"/>
    <property type="match status" value="1"/>
</dbReference>
<keyword evidence="5 6" id="KW-0663">Pyridoxal phosphate</keyword>
<dbReference type="InterPro" id="IPR015424">
    <property type="entry name" value="PyrdxlP-dep_Trfase"/>
</dbReference>
<evidence type="ECO:0000256" key="1">
    <source>
        <dbReference type="ARBA" id="ARBA00001933"/>
    </source>
</evidence>
<comment type="caution">
    <text evidence="8">The sequence shown here is derived from an EMBL/GenBank/DDBJ whole genome shotgun (WGS) entry which is preliminary data.</text>
</comment>
<name>A0AA46I5Y2_9FUSO</name>
<dbReference type="CDD" id="cd00609">
    <property type="entry name" value="AAT_like"/>
    <property type="match status" value="1"/>
</dbReference>
<feature type="domain" description="Aminotransferase class I/classII large" evidence="7">
    <location>
        <begin position="24"/>
        <end position="344"/>
    </location>
</feature>
<protein>
    <recommendedName>
        <fullName evidence="6">Histidinol-phosphate aminotransferase</fullName>
        <ecNumber evidence="6">2.6.1.9</ecNumber>
    </recommendedName>
    <alternativeName>
        <fullName evidence="6">Imidazole acetol-phosphate transaminase</fullName>
    </alternativeName>
</protein>
<proteinExistence type="inferred from homology"/>
<dbReference type="InterPro" id="IPR015422">
    <property type="entry name" value="PyrdxlP-dep_Trfase_small"/>
</dbReference>
<dbReference type="InterPro" id="IPR001917">
    <property type="entry name" value="Aminotrans_II_pyridoxalP_BS"/>
</dbReference>
<dbReference type="GO" id="GO:0004400">
    <property type="term" value="F:histidinol-phosphate transaminase activity"/>
    <property type="evidence" value="ECO:0007669"/>
    <property type="project" value="UniProtKB-UniRule"/>
</dbReference>
<keyword evidence="9" id="KW-1185">Reference proteome</keyword>
<dbReference type="SUPFAM" id="SSF53383">
    <property type="entry name" value="PLP-dependent transferases"/>
    <property type="match status" value="1"/>
</dbReference>
<keyword evidence="3 6" id="KW-0032">Aminotransferase</keyword>
<organism evidence="8 9">
    <name type="scientific">Hypnocyclicus thermotrophus</name>
    <dbReference type="NCBI Taxonomy" id="1627895"/>
    <lineage>
        <taxon>Bacteria</taxon>
        <taxon>Fusobacteriati</taxon>
        <taxon>Fusobacteriota</taxon>
        <taxon>Fusobacteriia</taxon>
        <taxon>Fusobacteriales</taxon>
        <taxon>Fusobacteriaceae</taxon>
        <taxon>Hypnocyclicus</taxon>
    </lineage>
</organism>
<dbReference type="NCBIfam" id="TIGR01141">
    <property type="entry name" value="hisC"/>
    <property type="match status" value="1"/>
</dbReference>
<dbReference type="PANTHER" id="PTHR43643">
    <property type="entry name" value="HISTIDINOL-PHOSPHATE AMINOTRANSFERASE 2"/>
    <property type="match status" value="1"/>
</dbReference>